<organism evidence="8 9">
    <name type="scientific">Aspergillus pseudoustus</name>
    <dbReference type="NCBI Taxonomy" id="1810923"/>
    <lineage>
        <taxon>Eukaryota</taxon>
        <taxon>Fungi</taxon>
        <taxon>Dikarya</taxon>
        <taxon>Ascomycota</taxon>
        <taxon>Pezizomycotina</taxon>
        <taxon>Eurotiomycetes</taxon>
        <taxon>Eurotiomycetidae</taxon>
        <taxon>Eurotiales</taxon>
        <taxon>Aspergillaceae</taxon>
        <taxon>Aspergillus</taxon>
        <taxon>Aspergillus subgen. Nidulantes</taxon>
    </lineage>
</organism>
<proteinExistence type="predicted"/>
<feature type="compositionally biased region" description="Polar residues" evidence="5">
    <location>
        <begin position="10"/>
        <end position="21"/>
    </location>
</feature>
<dbReference type="PANTHER" id="PTHR42718:SF1">
    <property type="entry name" value="LOW AFFINITY AMMONIUM TRANSPORTER"/>
    <property type="match status" value="1"/>
</dbReference>
<keyword evidence="2 6" id="KW-0812">Transmembrane</keyword>
<evidence type="ECO:0000256" key="2">
    <source>
        <dbReference type="ARBA" id="ARBA00022692"/>
    </source>
</evidence>
<dbReference type="InterPro" id="IPR036259">
    <property type="entry name" value="MFS_trans_sf"/>
</dbReference>
<feature type="transmembrane region" description="Helical" evidence="6">
    <location>
        <begin position="253"/>
        <end position="272"/>
    </location>
</feature>
<evidence type="ECO:0000313" key="9">
    <source>
        <dbReference type="Proteomes" id="UP001610446"/>
    </source>
</evidence>
<dbReference type="EMBL" id="JBFXLU010000321">
    <property type="protein sequence ID" value="KAL2829868.1"/>
    <property type="molecule type" value="Genomic_DNA"/>
</dbReference>
<comment type="subcellular location">
    <subcellularLocation>
        <location evidence="1">Membrane</location>
        <topology evidence="1">Multi-pass membrane protein</topology>
    </subcellularLocation>
</comment>
<name>A0ABR4IQ25_9EURO</name>
<feature type="transmembrane region" description="Helical" evidence="6">
    <location>
        <begin position="355"/>
        <end position="375"/>
    </location>
</feature>
<evidence type="ECO:0000259" key="7">
    <source>
        <dbReference type="PROSITE" id="PS50850"/>
    </source>
</evidence>
<evidence type="ECO:0000256" key="5">
    <source>
        <dbReference type="SAM" id="MobiDB-lite"/>
    </source>
</evidence>
<dbReference type="PROSITE" id="PS50850">
    <property type="entry name" value="MFS"/>
    <property type="match status" value="1"/>
</dbReference>
<dbReference type="Proteomes" id="UP001610446">
    <property type="component" value="Unassembled WGS sequence"/>
</dbReference>
<feature type="transmembrane region" description="Helical" evidence="6">
    <location>
        <begin position="120"/>
        <end position="142"/>
    </location>
</feature>
<gene>
    <name evidence="8" type="ORF">BJY01DRAFT_261153</name>
</gene>
<dbReference type="PANTHER" id="PTHR42718">
    <property type="entry name" value="MAJOR FACILITATOR SUPERFAMILY MULTIDRUG TRANSPORTER MFSC"/>
    <property type="match status" value="1"/>
</dbReference>
<dbReference type="Pfam" id="PF07690">
    <property type="entry name" value="MFS_1"/>
    <property type="match status" value="1"/>
</dbReference>
<keyword evidence="3 6" id="KW-1133">Transmembrane helix</keyword>
<evidence type="ECO:0000256" key="3">
    <source>
        <dbReference type="ARBA" id="ARBA00022989"/>
    </source>
</evidence>
<evidence type="ECO:0000256" key="4">
    <source>
        <dbReference type="ARBA" id="ARBA00023136"/>
    </source>
</evidence>
<feature type="region of interest" description="Disordered" evidence="5">
    <location>
        <begin position="1"/>
        <end position="31"/>
    </location>
</feature>
<accession>A0ABR4IQ25</accession>
<evidence type="ECO:0000256" key="1">
    <source>
        <dbReference type="ARBA" id="ARBA00004141"/>
    </source>
</evidence>
<feature type="transmembrane region" description="Helical" evidence="6">
    <location>
        <begin position="284"/>
        <end position="302"/>
    </location>
</feature>
<reference evidence="8 9" key="1">
    <citation type="submission" date="2024-07" db="EMBL/GenBank/DDBJ databases">
        <title>Section-level genome sequencing and comparative genomics of Aspergillus sections Usti and Cavernicolus.</title>
        <authorList>
            <consortium name="Lawrence Berkeley National Laboratory"/>
            <person name="Nybo J.L."/>
            <person name="Vesth T.C."/>
            <person name="Theobald S."/>
            <person name="Frisvad J.C."/>
            <person name="Larsen T.O."/>
            <person name="Kjaerboelling I."/>
            <person name="Rothschild-Mancinelli K."/>
            <person name="Lyhne E.K."/>
            <person name="Kogle M.E."/>
            <person name="Barry K."/>
            <person name="Clum A."/>
            <person name="Na H."/>
            <person name="Ledsgaard L."/>
            <person name="Lin J."/>
            <person name="Lipzen A."/>
            <person name="Kuo A."/>
            <person name="Riley R."/>
            <person name="Mondo S."/>
            <person name="Labutti K."/>
            <person name="Haridas S."/>
            <person name="Pangalinan J."/>
            <person name="Salamov A.A."/>
            <person name="Simmons B.A."/>
            <person name="Magnuson J.K."/>
            <person name="Chen J."/>
            <person name="Drula E."/>
            <person name="Henrissat B."/>
            <person name="Wiebenga A."/>
            <person name="Lubbers R.J."/>
            <person name="Gomes A.C."/>
            <person name="Makela M.R."/>
            <person name="Stajich J."/>
            <person name="Grigoriev I.V."/>
            <person name="Mortensen U.H."/>
            <person name="De Vries R.P."/>
            <person name="Baker S.E."/>
            <person name="Andersen M.R."/>
        </authorList>
    </citation>
    <scope>NUCLEOTIDE SEQUENCE [LARGE SCALE GENOMIC DNA]</scope>
    <source>
        <strain evidence="8 9">CBS 123904</strain>
    </source>
</reference>
<feature type="transmembrane region" description="Helical" evidence="6">
    <location>
        <begin position="210"/>
        <end position="232"/>
    </location>
</feature>
<dbReference type="Gene3D" id="1.20.1250.20">
    <property type="entry name" value="MFS general substrate transporter like domains"/>
    <property type="match status" value="2"/>
</dbReference>
<feature type="transmembrane region" description="Helical" evidence="6">
    <location>
        <begin position="491"/>
        <end position="512"/>
    </location>
</feature>
<feature type="transmembrane region" description="Helical" evidence="6">
    <location>
        <begin position="387"/>
        <end position="405"/>
    </location>
</feature>
<keyword evidence="9" id="KW-1185">Reference proteome</keyword>
<dbReference type="CDD" id="cd17476">
    <property type="entry name" value="MFS_Amf1_MDR_like"/>
    <property type="match status" value="1"/>
</dbReference>
<feature type="domain" description="Major facilitator superfamily (MFS) profile" evidence="7">
    <location>
        <begin position="52"/>
        <end position="516"/>
    </location>
</feature>
<evidence type="ECO:0000256" key="6">
    <source>
        <dbReference type="SAM" id="Phobius"/>
    </source>
</evidence>
<comment type="caution">
    <text evidence="8">The sequence shown here is derived from an EMBL/GenBank/DDBJ whole genome shotgun (WGS) entry which is preliminary data.</text>
</comment>
<feature type="transmembrane region" description="Helical" evidence="6">
    <location>
        <begin position="91"/>
        <end position="108"/>
    </location>
</feature>
<dbReference type="InterPro" id="IPR020846">
    <property type="entry name" value="MFS_dom"/>
</dbReference>
<feature type="transmembrane region" description="Helical" evidence="6">
    <location>
        <begin position="452"/>
        <end position="471"/>
    </location>
</feature>
<protein>
    <submittedName>
        <fullName evidence="8">MFS general substrate transporter</fullName>
    </submittedName>
</protein>
<feature type="transmembrane region" description="Helical" evidence="6">
    <location>
        <begin position="182"/>
        <end position="204"/>
    </location>
</feature>
<feature type="transmembrane region" description="Helical" evidence="6">
    <location>
        <begin position="411"/>
        <end position="440"/>
    </location>
</feature>
<dbReference type="SUPFAM" id="SSF103473">
    <property type="entry name" value="MFS general substrate transporter"/>
    <property type="match status" value="1"/>
</dbReference>
<keyword evidence="4 6" id="KW-0472">Membrane</keyword>
<evidence type="ECO:0000313" key="8">
    <source>
        <dbReference type="EMBL" id="KAL2829868.1"/>
    </source>
</evidence>
<feature type="transmembrane region" description="Helical" evidence="6">
    <location>
        <begin position="148"/>
        <end position="170"/>
    </location>
</feature>
<feature type="transmembrane region" description="Helical" evidence="6">
    <location>
        <begin position="314"/>
        <end position="343"/>
    </location>
</feature>
<sequence>MTASPLEGQETASQGSKSPTSRHGDDSGIGSAQTAPDEYIYIADGYNLIRRIIFIMTVCSSMFTNQLGLCNTLTTLEIIGESFGVSEPGKLSWTIAGYGLTLGTFVLIGGRLGDEFGNKAIFIIGMGWLSLTSMMAGVSVYSSYPVYVLARVLQGLGPALTVPNALAIMGKCFSQGPRNMEFAWFAASAPVGAMAGLLFGPLFAMAWWPWIYWSQALGIAFLSVLAIFAIPNMPVEEGEQNQRQTIRETLDRLDPLGGVTGVIALVLFNFAWNQSLVTTWDEPYVYICLILSVLFLAAFFYIELRVSHYPILPVAVLTSDIAFVFGCIAAGWSTFGIWLFFVVRICLNVDGQTPIQLAAWLSPILVTGISTALVVGKIINKVPASTIMLFAMLCYFLTSLLMALRPVHSTYWTYFFFATIIATFAMDSSLPAATIIFANAVPRQYQGMGSSVIMTIVVYSISLGLGFAGTIELQINNGGHTDADLLHGYRGTLWFSVGLTAFGTVLALVFLLKDLRRRKLAENEKGEETTDSSEA</sequence>
<dbReference type="InterPro" id="IPR011701">
    <property type="entry name" value="MFS"/>
</dbReference>